<evidence type="ECO:0000313" key="4">
    <source>
        <dbReference type="Proteomes" id="UP000325081"/>
    </source>
</evidence>
<keyword evidence="3" id="KW-0449">Lipoprotein</keyword>
<keyword evidence="3" id="KW-0808">Transferase</keyword>
<proteinExistence type="predicted"/>
<feature type="signal peptide" evidence="2">
    <location>
        <begin position="1"/>
        <end position="24"/>
    </location>
</feature>
<keyword evidence="4" id="KW-1185">Reference proteome</keyword>
<gene>
    <name evidence="3" type="ORF">STAS_02428</name>
</gene>
<dbReference type="EMBL" id="BKCP01001225">
    <property type="protein sequence ID" value="GER26765.1"/>
    <property type="molecule type" value="Genomic_DNA"/>
</dbReference>
<sequence>MASVGGSKNQLSLFLVLKTNLSLSQEMEVEEHGSPYYQEVQAEQAPIHGQVAVGVQLVLNQDLVEVVVEQESHLVRQAVEAVVEQELHLVRQAVEAVVEQEPHLVRQAVEAVVVVEDEKRDHLLVHCLQNQQAVQEVIVEKRKKALPHGPLEVDKARESDWVSLSITDWLGSFMVVGIGFTESTEGLRSETSSNIESTDERSSSKNSGTLAFSESRKSRLSAMLDELFSSSESIGDP</sequence>
<dbReference type="AlphaFoldDB" id="A0A5A7P1U8"/>
<keyword evidence="2" id="KW-0732">Signal</keyword>
<reference evidence="4" key="1">
    <citation type="journal article" date="2019" name="Curr. Biol.">
        <title>Genome Sequence of Striga asiatica Provides Insight into the Evolution of Plant Parasitism.</title>
        <authorList>
            <person name="Yoshida S."/>
            <person name="Kim S."/>
            <person name="Wafula E.K."/>
            <person name="Tanskanen J."/>
            <person name="Kim Y.M."/>
            <person name="Honaas L."/>
            <person name="Yang Z."/>
            <person name="Spallek T."/>
            <person name="Conn C.E."/>
            <person name="Ichihashi Y."/>
            <person name="Cheong K."/>
            <person name="Cui S."/>
            <person name="Der J.P."/>
            <person name="Gundlach H."/>
            <person name="Jiao Y."/>
            <person name="Hori C."/>
            <person name="Ishida J.K."/>
            <person name="Kasahara H."/>
            <person name="Kiba T."/>
            <person name="Kim M.S."/>
            <person name="Koo N."/>
            <person name="Laohavisit A."/>
            <person name="Lee Y.H."/>
            <person name="Lumba S."/>
            <person name="McCourt P."/>
            <person name="Mortimer J.C."/>
            <person name="Mutuku J.M."/>
            <person name="Nomura T."/>
            <person name="Sasaki-Sekimoto Y."/>
            <person name="Seto Y."/>
            <person name="Wang Y."/>
            <person name="Wakatake T."/>
            <person name="Sakakibara H."/>
            <person name="Demura T."/>
            <person name="Yamaguchi S."/>
            <person name="Yoneyama K."/>
            <person name="Manabe R.I."/>
            <person name="Nelson D.C."/>
            <person name="Schulman A.H."/>
            <person name="Timko M.P."/>
            <person name="dePamphilis C.W."/>
            <person name="Choi D."/>
            <person name="Shirasu K."/>
        </authorList>
    </citation>
    <scope>NUCLEOTIDE SEQUENCE [LARGE SCALE GENOMIC DNA]</scope>
    <source>
        <strain evidence="4">cv. UVA1</strain>
    </source>
</reference>
<dbReference type="GO" id="GO:0016740">
    <property type="term" value="F:transferase activity"/>
    <property type="evidence" value="ECO:0007669"/>
    <property type="project" value="UniProtKB-KW"/>
</dbReference>
<feature type="chain" id="PRO_5022863876" evidence="2">
    <location>
        <begin position="25"/>
        <end position="237"/>
    </location>
</feature>
<accession>A0A5A7P1U8</accession>
<organism evidence="3 4">
    <name type="scientific">Striga asiatica</name>
    <name type="common">Asiatic witchweed</name>
    <name type="synonym">Buchnera asiatica</name>
    <dbReference type="NCBI Taxonomy" id="4170"/>
    <lineage>
        <taxon>Eukaryota</taxon>
        <taxon>Viridiplantae</taxon>
        <taxon>Streptophyta</taxon>
        <taxon>Embryophyta</taxon>
        <taxon>Tracheophyta</taxon>
        <taxon>Spermatophyta</taxon>
        <taxon>Magnoliopsida</taxon>
        <taxon>eudicotyledons</taxon>
        <taxon>Gunneridae</taxon>
        <taxon>Pentapetalae</taxon>
        <taxon>asterids</taxon>
        <taxon>lamiids</taxon>
        <taxon>Lamiales</taxon>
        <taxon>Orobanchaceae</taxon>
        <taxon>Buchnereae</taxon>
        <taxon>Striga</taxon>
    </lineage>
</organism>
<feature type="compositionally biased region" description="Polar residues" evidence="1">
    <location>
        <begin position="187"/>
        <end position="196"/>
    </location>
</feature>
<protein>
    <submittedName>
        <fullName evidence="3">Prolipoprotein diacylglyceryl transferase</fullName>
    </submittedName>
</protein>
<evidence type="ECO:0000256" key="1">
    <source>
        <dbReference type="SAM" id="MobiDB-lite"/>
    </source>
</evidence>
<feature type="region of interest" description="Disordered" evidence="1">
    <location>
        <begin position="187"/>
        <end position="215"/>
    </location>
</feature>
<evidence type="ECO:0000313" key="3">
    <source>
        <dbReference type="EMBL" id="GER26765.1"/>
    </source>
</evidence>
<evidence type="ECO:0000256" key="2">
    <source>
        <dbReference type="SAM" id="SignalP"/>
    </source>
</evidence>
<dbReference type="Proteomes" id="UP000325081">
    <property type="component" value="Unassembled WGS sequence"/>
</dbReference>
<name>A0A5A7P1U8_STRAF</name>
<comment type="caution">
    <text evidence="3">The sequence shown here is derived from an EMBL/GenBank/DDBJ whole genome shotgun (WGS) entry which is preliminary data.</text>
</comment>